<sequence>CVVGATGAVGKCMIQCLADLDIPVKRLGLYASKRSAGTILPTAWGDLKVQEFSLSSVIKEGYTVALLAVSGAFAQEVAPQLAEAGVVVVDNSSAFRYDDAVPLVIPEINPQAMLSDSMLIANPNCTTAIAAMVLWPLHKAFCIRRMIMSTYQAASGAGDAGLEELEAQLRDYGNKPLQSAAFPHQLLGNVIPRIDSLQSNRYTKEEMKVAWETRKIFNQPDILISCTAVRVATMRAHAEAITLEFDKVVDVDTVRCVSYSVYRGVPHHSQVSEVLKAAAMVVVEDDPVNDVYPTPLNCTGKWDVSVGRIRESLAFPPGKGIDLFVCGDQLLRGAALNAVWRNISSAPARGAVGWGVLCLSNNPMIVVHEVRWLIVLGYGNNRLVMIIIDYSITVFLLLLPTPGSGTLHSHTSTNDPFYNRLGFYRIRETDKCKIPNLADLTMVIDLPKKGKIAPLVALDFVHTNGSKYHVGTMNPTASTRRGQQVPRNLADHLRDVCWGLREACVKSRTETVYSRMKRISDVFQSDLSQSKVGNTIICPLQYDGSIILGFLNTSPHLKIYTSADYLFITMKPSQIDSASSTNSERHNRPDWEGPVPSVGAVGEKVGTPPVAERTRVDPQPSIIGKRRVDAEAVMEVPQKAARVEWWQRESWDRSAAPQAVPSEGSRARKYPTKYGETYHVAPRV</sequence>
<reference evidence="4 5" key="1">
    <citation type="submission" date="2020-04" db="EMBL/GenBank/DDBJ databases">
        <title>Perkinsus olseni comparative genomics.</title>
        <authorList>
            <person name="Bogema D.R."/>
        </authorList>
    </citation>
    <scope>NUCLEOTIDE SEQUENCE [LARGE SCALE GENOMIC DNA]</scope>
    <source>
        <strain evidence="4">ATCC PRA-205</strain>
    </source>
</reference>
<proteinExistence type="inferred from homology"/>
<dbReference type="PANTHER" id="PTHR46278:SF2">
    <property type="entry name" value="ASPARTATE-SEMIALDEHYDE DEHYDROGENASE"/>
    <property type="match status" value="1"/>
</dbReference>
<dbReference type="InterPro" id="IPR000534">
    <property type="entry name" value="Semialdehyde_DH_NAD-bd"/>
</dbReference>
<dbReference type="Pfam" id="PF02774">
    <property type="entry name" value="Semialdhyde_dhC"/>
    <property type="match status" value="1"/>
</dbReference>
<dbReference type="InterPro" id="IPR012280">
    <property type="entry name" value="Semialdhyde_DH_dimer_dom"/>
</dbReference>
<dbReference type="Gene3D" id="3.30.360.10">
    <property type="entry name" value="Dihydrodipicolinate Reductase, domain 2"/>
    <property type="match status" value="1"/>
</dbReference>
<name>A0A7J6U1H1_PEROL</name>
<evidence type="ECO:0000313" key="5">
    <source>
        <dbReference type="Proteomes" id="UP000574390"/>
    </source>
</evidence>
<feature type="non-terminal residue" evidence="4">
    <location>
        <position position="1"/>
    </location>
</feature>
<feature type="region of interest" description="Disordered" evidence="2">
    <location>
        <begin position="576"/>
        <end position="601"/>
    </location>
</feature>
<dbReference type="SUPFAM" id="SSF55347">
    <property type="entry name" value="Glyceraldehyde-3-phosphate dehydrogenase-like, C-terminal domain"/>
    <property type="match status" value="1"/>
</dbReference>
<evidence type="ECO:0000259" key="3">
    <source>
        <dbReference type="SMART" id="SM00859"/>
    </source>
</evidence>
<dbReference type="CDD" id="cd18131">
    <property type="entry name" value="ASADH_C_bac_euk_like"/>
    <property type="match status" value="1"/>
</dbReference>
<comment type="caution">
    <text evidence="4">The sequence shown here is derived from an EMBL/GenBank/DDBJ whole genome shotgun (WGS) entry which is preliminary data.</text>
</comment>
<dbReference type="CDD" id="cd02316">
    <property type="entry name" value="VcASADH2_like_N"/>
    <property type="match status" value="1"/>
</dbReference>
<dbReference type="SUPFAM" id="SSF51735">
    <property type="entry name" value="NAD(P)-binding Rossmann-fold domains"/>
    <property type="match status" value="1"/>
</dbReference>
<dbReference type="Gene3D" id="3.40.50.720">
    <property type="entry name" value="NAD(P)-binding Rossmann-like Domain"/>
    <property type="match status" value="1"/>
</dbReference>
<dbReference type="GO" id="GO:0046983">
    <property type="term" value="F:protein dimerization activity"/>
    <property type="evidence" value="ECO:0007669"/>
    <property type="project" value="InterPro"/>
</dbReference>
<dbReference type="PANTHER" id="PTHR46278">
    <property type="entry name" value="DEHYDROGENASE, PUTATIVE-RELATED"/>
    <property type="match status" value="1"/>
</dbReference>
<organism evidence="4 5">
    <name type="scientific">Perkinsus olseni</name>
    <name type="common">Perkinsus atlanticus</name>
    <dbReference type="NCBI Taxonomy" id="32597"/>
    <lineage>
        <taxon>Eukaryota</taxon>
        <taxon>Sar</taxon>
        <taxon>Alveolata</taxon>
        <taxon>Perkinsozoa</taxon>
        <taxon>Perkinsea</taxon>
        <taxon>Perkinsida</taxon>
        <taxon>Perkinsidae</taxon>
        <taxon>Perkinsus</taxon>
    </lineage>
</organism>
<evidence type="ECO:0000256" key="1">
    <source>
        <dbReference type="ARBA" id="ARBA00010584"/>
    </source>
</evidence>
<feature type="domain" description="Semialdehyde dehydrogenase NAD-binding" evidence="3">
    <location>
        <begin position="1"/>
        <end position="116"/>
    </location>
</feature>
<evidence type="ECO:0000256" key="2">
    <source>
        <dbReference type="SAM" id="MobiDB-lite"/>
    </source>
</evidence>
<dbReference type="Proteomes" id="UP000574390">
    <property type="component" value="Unassembled WGS sequence"/>
</dbReference>
<dbReference type="NCBIfam" id="NF011456">
    <property type="entry name" value="PRK14874.1"/>
    <property type="match status" value="1"/>
</dbReference>
<dbReference type="EMBL" id="JABANM010003175">
    <property type="protein sequence ID" value="KAF4751303.1"/>
    <property type="molecule type" value="Genomic_DNA"/>
</dbReference>
<dbReference type="AlphaFoldDB" id="A0A7J6U1H1"/>
<comment type="similarity">
    <text evidence="1">Belongs to the aspartate-semialdehyde dehydrogenase family.</text>
</comment>
<dbReference type="InterPro" id="IPR036291">
    <property type="entry name" value="NAD(P)-bd_dom_sf"/>
</dbReference>
<dbReference type="GO" id="GO:0051287">
    <property type="term" value="F:NAD binding"/>
    <property type="evidence" value="ECO:0007669"/>
    <property type="project" value="InterPro"/>
</dbReference>
<dbReference type="Pfam" id="PF01118">
    <property type="entry name" value="Semialdhyde_dh"/>
    <property type="match status" value="1"/>
</dbReference>
<gene>
    <name evidence="4" type="ORF">FOZ62_027464</name>
</gene>
<evidence type="ECO:0000313" key="4">
    <source>
        <dbReference type="EMBL" id="KAF4751303.1"/>
    </source>
</evidence>
<accession>A0A7J6U1H1</accession>
<dbReference type="SMART" id="SM00859">
    <property type="entry name" value="Semialdhyde_dh"/>
    <property type="match status" value="1"/>
</dbReference>
<protein>
    <recommendedName>
        <fullName evidence="3">Semialdehyde dehydrogenase NAD-binding domain-containing protein</fullName>
    </recommendedName>
</protein>
<dbReference type="GO" id="GO:0016620">
    <property type="term" value="F:oxidoreductase activity, acting on the aldehyde or oxo group of donors, NAD or NADP as acceptor"/>
    <property type="evidence" value="ECO:0007669"/>
    <property type="project" value="InterPro"/>
</dbReference>
<dbReference type="GO" id="GO:1901607">
    <property type="term" value="P:alpha-amino acid biosynthetic process"/>
    <property type="evidence" value="ECO:0007669"/>
    <property type="project" value="UniProtKB-ARBA"/>
</dbReference>